<feature type="transmembrane region" description="Helical" evidence="2">
    <location>
        <begin position="552"/>
        <end position="573"/>
    </location>
</feature>
<feature type="transmembrane region" description="Helical" evidence="2">
    <location>
        <begin position="441"/>
        <end position="464"/>
    </location>
</feature>
<dbReference type="Proteomes" id="UP000066124">
    <property type="component" value="Plasmid pHG2"/>
</dbReference>
<dbReference type="InterPro" id="IPR011642">
    <property type="entry name" value="Gate_dom"/>
</dbReference>
<dbReference type="AlphaFoldDB" id="A0A0K1IZD7"/>
<feature type="region of interest" description="Disordered" evidence="1">
    <location>
        <begin position="1"/>
        <end position="24"/>
    </location>
</feature>
<feature type="domain" description="FeoB-type G" evidence="3">
    <location>
        <begin position="26"/>
        <end position="164"/>
    </location>
</feature>
<evidence type="ECO:0000313" key="5">
    <source>
        <dbReference type="EMBL" id="AKU09678.1"/>
    </source>
</evidence>
<feature type="transmembrane region" description="Helical" evidence="2">
    <location>
        <begin position="359"/>
        <end position="380"/>
    </location>
</feature>
<dbReference type="PANTHER" id="PTHR43185">
    <property type="entry name" value="FERROUS IRON TRANSPORT PROTEIN B"/>
    <property type="match status" value="1"/>
</dbReference>
<dbReference type="GO" id="GO:0005886">
    <property type="term" value="C:plasma membrane"/>
    <property type="evidence" value="ECO:0007669"/>
    <property type="project" value="TreeGrafter"/>
</dbReference>
<organism evidence="5 6">
    <name type="scientific">Haloferax gibbonsii</name>
    <dbReference type="NCBI Taxonomy" id="35746"/>
    <lineage>
        <taxon>Archaea</taxon>
        <taxon>Methanobacteriati</taxon>
        <taxon>Methanobacteriota</taxon>
        <taxon>Stenosarchaea group</taxon>
        <taxon>Halobacteria</taxon>
        <taxon>Halobacteriales</taxon>
        <taxon>Haloferacaceae</taxon>
        <taxon>Haloferax</taxon>
    </lineage>
</organism>
<dbReference type="RefSeq" id="WP_050460347.1">
    <property type="nucleotide sequence ID" value="NZ_CP011949.1"/>
</dbReference>
<keyword evidence="5" id="KW-0614">Plasmid</keyword>
<gene>
    <name evidence="5" type="ORF">ABY42_17895</name>
</gene>
<evidence type="ECO:0000313" key="6">
    <source>
        <dbReference type="Proteomes" id="UP000066124"/>
    </source>
</evidence>
<dbReference type="PATRIC" id="fig|35746.4.peg.3916"/>
<feature type="transmembrane region" description="Helical" evidence="2">
    <location>
        <begin position="220"/>
        <end position="241"/>
    </location>
</feature>
<feature type="transmembrane region" description="Helical" evidence="2">
    <location>
        <begin position="283"/>
        <end position="301"/>
    </location>
</feature>
<dbReference type="PANTHER" id="PTHR43185:SF1">
    <property type="entry name" value="FE(2+) TRANSPORTER FEOB"/>
    <property type="match status" value="1"/>
</dbReference>
<dbReference type="Gene3D" id="3.40.50.300">
    <property type="entry name" value="P-loop containing nucleotide triphosphate hydrolases"/>
    <property type="match status" value="1"/>
</dbReference>
<feature type="transmembrane region" description="Helical" evidence="2">
    <location>
        <begin position="386"/>
        <end position="405"/>
    </location>
</feature>
<proteinExistence type="predicted"/>
<dbReference type="EMBL" id="CP011949">
    <property type="protein sequence ID" value="AKU09678.1"/>
    <property type="molecule type" value="Genomic_DNA"/>
</dbReference>
<dbReference type="CDD" id="cd00882">
    <property type="entry name" value="Ras_like_GTPase"/>
    <property type="match status" value="1"/>
</dbReference>
<evidence type="ECO:0000259" key="3">
    <source>
        <dbReference type="Pfam" id="PF02421"/>
    </source>
</evidence>
<feature type="compositionally biased region" description="Polar residues" evidence="1">
    <location>
        <begin position="1"/>
        <end position="10"/>
    </location>
</feature>
<sequence>MTDTQPRSNSRPAAGRDGTGRDRRETVVVVGKESVGKSELVAGLTGTTPTTGNFRGTTVDVERYESDEFVFVDTPGILLGTDTQTTRTAISAVEDTETVLLVVRATNIDDDLEDLLPLVQGKVGAIAVTFWDKVENQAEARDELDALADDLGVPLVPVDARNVSRVATDGGGSAVDGRERTHLVSALLDADEFPGQVTRRTGIHLDPPATILERPLAGPLVGIALLLLPAAAAVHFANAVASELSPEVRSLLAPAVRWTSDLPGPLAAVLGGDYGLLSMGPFLFVWAGPTILLFALFMAVYKNSGLVTRITTSLHPSLRHVGLTGRDLVRVVMGFGCNVPAVTSTRGCSDCTRRTTVSAIGFGSACSYQFPATLAVFAAVDMPWLVLPYVGVLATTTLVYARLIAPERARTASLAAEDRTFLQWPTPRSVWREASTVVRSFFLKALPVFVGIVFLASLLDYLGVLDVMGTTLSPVMALFNLPGETALVVVLGSIRKDGLLLLQSDGLGATLSAMTPVQVLTAVYLAGVLLPCLVTAITVARELSPRYAGRMLLRQAAAAAGFSLLIGWGGAALF</sequence>
<evidence type="ECO:0000259" key="4">
    <source>
        <dbReference type="Pfam" id="PF07670"/>
    </source>
</evidence>
<dbReference type="Pfam" id="PF02421">
    <property type="entry name" value="FeoB_N"/>
    <property type="match status" value="1"/>
</dbReference>
<dbReference type="InterPro" id="IPR027417">
    <property type="entry name" value="P-loop_NTPase"/>
</dbReference>
<dbReference type="GO" id="GO:0015093">
    <property type="term" value="F:ferrous iron transmembrane transporter activity"/>
    <property type="evidence" value="ECO:0007669"/>
    <property type="project" value="TreeGrafter"/>
</dbReference>
<feature type="transmembrane region" description="Helical" evidence="2">
    <location>
        <begin position="519"/>
        <end position="540"/>
    </location>
</feature>
<evidence type="ECO:0000256" key="1">
    <source>
        <dbReference type="SAM" id="MobiDB-lite"/>
    </source>
</evidence>
<evidence type="ECO:0000256" key="2">
    <source>
        <dbReference type="SAM" id="Phobius"/>
    </source>
</evidence>
<dbReference type="GO" id="GO:0005525">
    <property type="term" value="F:GTP binding"/>
    <property type="evidence" value="ECO:0007669"/>
    <property type="project" value="InterPro"/>
</dbReference>
<dbReference type="InterPro" id="IPR050860">
    <property type="entry name" value="FeoB_GTPase"/>
</dbReference>
<dbReference type="GeneID" id="25247863"/>
<geneLocation type="plasmid" evidence="5 6">
    <name>pHG2</name>
</geneLocation>
<feature type="domain" description="Nucleoside transporter/FeoB GTPase Gate" evidence="4">
    <location>
        <begin position="442"/>
        <end position="545"/>
    </location>
</feature>
<dbReference type="InterPro" id="IPR030389">
    <property type="entry name" value="G_FEOB_dom"/>
</dbReference>
<feature type="domain" description="Nucleoside transporter/FeoB GTPase Gate" evidence="4">
    <location>
        <begin position="284"/>
        <end position="377"/>
    </location>
</feature>
<dbReference type="KEGG" id="hgi:ABY42_17895"/>
<dbReference type="SUPFAM" id="SSF52540">
    <property type="entry name" value="P-loop containing nucleoside triphosphate hydrolases"/>
    <property type="match status" value="1"/>
</dbReference>
<keyword evidence="2" id="KW-0812">Transmembrane</keyword>
<keyword evidence="2" id="KW-1133">Transmembrane helix</keyword>
<name>A0A0K1IZD7_HALGI</name>
<dbReference type="Pfam" id="PF07670">
    <property type="entry name" value="Gate"/>
    <property type="match status" value="2"/>
</dbReference>
<protein>
    <submittedName>
        <fullName evidence="5">GTP-binding protein</fullName>
    </submittedName>
</protein>
<keyword evidence="2" id="KW-0472">Membrane</keyword>
<accession>A0A0K1IZD7</accession>
<reference evidence="6" key="1">
    <citation type="journal article" date="2015" name="J. Biotechnol.">
        <title>Complete genome sequence of Haloferax gibbonsii strain ARA6, a potential producer of polyhydroxyalkanoates and halocins isolated from Araruama, Rio de Janeiro, Brasil.</title>
        <authorList>
            <person name="Pinto L.H."/>
            <person name="D'Alincourt Carvalho-Assef A.P."/>
            <person name="Vieira R.P."/>
            <person name="Clementino M.M."/>
            <person name="Albano R.M."/>
        </authorList>
    </citation>
    <scope>NUCLEOTIDE SEQUENCE [LARGE SCALE GENOMIC DNA]</scope>
    <source>
        <strain evidence="6">ARA6</strain>
        <plasmid evidence="6">Plasmid pHG2</plasmid>
    </source>
</reference>